<accession>A0A2S7UXI6</accession>
<organism evidence="2 3">
    <name type="scientific">Psychrosphaera saromensis</name>
    <dbReference type="NCBI Taxonomy" id="716813"/>
    <lineage>
        <taxon>Bacteria</taxon>
        <taxon>Pseudomonadati</taxon>
        <taxon>Pseudomonadota</taxon>
        <taxon>Gammaproteobacteria</taxon>
        <taxon>Alteromonadales</taxon>
        <taxon>Pseudoalteromonadaceae</taxon>
        <taxon>Psychrosphaera</taxon>
    </lineage>
</organism>
<name>A0A2S7UXI6_9GAMM</name>
<keyword evidence="3" id="KW-1185">Reference proteome</keyword>
<dbReference type="OrthoDB" id="9973594at2"/>
<comment type="caution">
    <text evidence="2">The sequence shown here is derived from an EMBL/GenBank/DDBJ whole genome shotgun (WGS) entry which is preliminary data.</text>
</comment>
<dbReference type="Proteomes" id="UP000239007">
    <property type="component" value="Unassembled WGS sequence"/>
</dbReference>
<dbReference type="EMBL" id="MSCH01000003">
    <property type="protein sequence ID" value="PQJ53980.1"/>
    <property type="molecule type" value="Genomic_DNA"/>
</dbReference>
<proteinExistence type="predicted"/>
<dbReference type="RefSeq" id="WP_105052486.1">
    <property type="nucleotide sequence ID" value="NZ_BMYG01000007.1"/>
</dbReference>
<sequence length="208" mass="23463">MDLIATYWPSFISTVILPLITGIIISTAGWDGIKSRAASDAQSLKMAKSIEQIHTNTSGLQEKEDILKYYQDQLANHNYKDEILQKVVTQYSSMEAAINNFEKYRNSPSNERGDLSEEVIKLITSELIPIQSRSDLPNKPLILKTANNTFRVLFSVPMRIPPKLNFSSIPEEVTANIIESSKFGFTVVFSPISIEISNFNFTADSRFY</sequence>
<reference evidence="2 3" key="1">
    <citation type="submission" date="2016-12" db="EMBL/GenBank/DDBJ databases">
        <title>Diversity of luminous bacteria.</title>
        <authorList>
            <person name="Yoshizawa S."/>
            <person name="Kogure K."/>
        </authorList>
    </citation>
    <scope>NUCLEOTIDE SEQUENCE [LARGE SCALE GENOMIC DNA]</scope>
    <source>
        <strain evidence="2 3">SA4-48</strain>
    </source>
</reference>
<keyword evidence="1" id="KW-1133">Transmembrane helix</keyword>
<dbReference type="AlphaFoldDB" id="A0A2S7UXI6"/>
<keyword evidence="1" id="KW-0472">Membrane</keyword>
<gene>
    <name evidence="2" type="ORF">BTO11_10145</name>
</gene>
<protein>
    <submittedName>
        <fullName evidence="2">Uncharacterized protein</fullName>
    </submittedName>
</protein>
<evidence type="ECO:0000313" key="3">
    <source>
        <dbReference type="Proteomes" id="UP000239007"/>
    </source>
</evidence>
<evidence type="ECO:0000256" key="1">
    <source>
        <dbReference type="SAM" id="Phobius"/>
    </source>
</evidence>
<feature type="transmembrane region" description="Helical" evidence="1">
    <location>
        <begin position="6"/>
        <end position="30"/>
    </location>
</feature>
<evidence type="ECO:0000313" key="2">
    <source>
        <dbReference type="EMBL" id="PQJ53980.1"/>
    </source>
</evidence>
<keyword evidence="1" id="KW-0812">Transmembrane</keyword>